<dbReference type="SMART" id="SM00998">
    <property type="entry name" value="ADSL_C"/>
    <property type="match status" value="1"/>
</dbReference>
<dbReference type="Pfam" id="PF00206">
    <property type="entry name" value="Lyase_1"/>
    <property type="match status" value="1"/>
</dbReference>
<dbReference type="InterPro" id="IPR019468">
    <property type="entry name" value="AdenyloSucc_lyase_C"/>
</dbReference>
<evidence type="ECO:0000259" key="3">
    <source>
        <dbReference type="SMART" id="SM00998"/>
    </source>
</evidence>
<dbReference type="Proteomes" id="UP000254869">
    <property type="component" value="Unassembled WGS sequence"/>
</dbReference>
<dbReference type="InterPro" id="IPR022761">
    <property type="entry name" value="Fumarate_lyase_N"/>
</dbReference>
<evidence type="ECO:0000313" key="4">
    <source>
        <dbReference type="EMBL" id="RDI65155.1"/>
    </source>
</evidence>
<reference evidence="4 5" key="1">
    <citation type="submission" date="2018-07" db="EMBL/GenBank/DDBJ databases">
        <title>Genomic Encyclopedia of Type Strains, Phase IV (KMG-IV): sequencing the most valuable type-strain genomes for metagenomic binning, comparative biology and taxonomic classification.</title>
        <authorList>
            <person name="Goeker M."/>
        </authorList>
    </citation>
    <scope>NUCLEOTIDE SEQUENCE [LARGE SCALE GENOMIC DNA]</scope>
    <source>
        <strain evidence="4 5">DSM 44290</strain>
    </source>
</reference>
<name>A0A370I340_9NOCA</name>
<dbReference type="SUPFAM" id="SSF48557">
    <property type="entry name" value="L-aspartase-like"/>
    <property type="match status" value="1"/>
</dbReference>
<dbReference type="Pfam" id="PF10397">
    <property type="entry name" value="ADSL_C"/>
    <property type="match status" value="1"/>
</dbReference>
<dbReference type="CDD" id="cd01597">
    <property type="entry name" value="pCLME"/>
    <property type="match status" value="1"/>
</dbReference>
<evidence type="ECO:0000256" key="1">
    <source>
        <dbReference type="ARBA" id="ARBA00023239"/>
    </source>
</evidence>
<dbReference type="GO" id="GO:0016829">
    <property type="term" value="F:lyase activity"/>
    <property type="evidence" value="ECO:0007669"/>
    <property type="project" value="UniProtKB-KW"/>
</dbReference>
<protein>
    <submittedName>
        <fullName evidence="4">3-carboxy-cis,cis-muconate cycloisomerase</fullName>
    </submittedName>
</protein>
<dbReference type="InterPro" id="IPR024083">
    <property type="entry name" value="Fumarase/histidase_N"/>
</dbReference>
<evidence type="ECO:0000256" key="2">
    <source>
        <dbReference type="ARBA" id="ARBA00034772"/>
    </source>
</evidence>
<gene>
    <name evidence="4" type="ORF">DFR76_10623</name>
</gene>
<comment type="caution">
    <text evidence="4">The sequence shown here is derived from an EMBL/GenBank/DDBJ whole genome shotgun (WGS) entry which is preliminary data.</text>
</comment>
<dbReference type="PANTHER" id="PTHR43172:SF2">
    <property type="entry name" value="ADENYLOSUCCINATE LYASE C-TERMINAL DOMAIN-CONTAINING PROTEIN"/>
    <property type="match status" value="1"/>
</dbReference>
<feature type="domain" description="Adenylosuccinate lyase C-terminal" evidence="3">
    <location>
        <begin position="381"/>
        <end position="460"/>
    </location>
</feature>
<dbReference type="Gene3D" id="1.10.275.10">
    <property type="entry name" value="Fumarase/aspartase (N-terminal domain)"/>
    <property type="match status" value="1"/>
</dbReference>
<dbReference type="EMBL" id="QQBC01000006">
    <property type="protein sequence ID" value="RDI65155.1"/>
    <property type="molecule type" value="Genomic_DNA"/>
</dbReference>
<dbReference type="PANTHER" id="PTHR43172">
    <property type="entry name" value="ADENYLOSUCCINATE LYASE"/>
    <property type="match status" value="1"/>
</dbReference>
<sequence>MVVDRGLLAPVRAGVPIETLVSDDAWIEAMVEVELALARAQARLGIIPASAAEQITVALGTRRLDTRAIAEAARGAANPVVAFVQQLQRVVTEIDPVSAGYVHWGSTSQDILDTATMLIARRALSTILTDVETAVEALARLGRAHRDTPIAARTLGMHAVPTTFGARVANWALGLRDAADRLRRVRDHGLPVQLGGAAGTFASYIECARGSGGELAGASATEIYTRLTDEFATELALPTSVAPWHSVRTPLADLAAALVTTSGALGKFAVDVISQARTEVMEVYEPAGAGRGESSAMPQKRNPVLATMIRSAALQTPALASTIYIAMLAEDERSPGAWHAEWQPLRECLLLVGGSAHTAAELADGLRADTDRMSRTLALSHGQLVSERLSILLTPLLGRVQAKAVLQAAAFEAEEKGRSLADVLAENVAVREHLEVAEIHELLRPENYLGLAPDLIDLVLDRT</sequence>
<dbReference type="PRINTS" id="PR00149">
    <property type="entry name" value="FUMRATELYASE"/>
</dbReference>
<keyword evidence="1" id="KW-0456">Lyase</keyword>
<evidence type="ECO:0000313" key="5">
    <source>
        <dbReference type="Proteomes" id="UP000254869"/>
    </source>
</evidence>
<proteinExistence type="inferred from homology"/>
<dbReference type="InterPro" id="IPR000362">
    <property type="entry name" value="Fumarate_lyase_fam"/>
</dbReference>
<dbReference type="RefSeq" id="WP_082876637.1">
    <property type="nucleotide sequence ID" value="NZ_QQBC01000006.1"/>
</dbReference>
<accession>A0A370I340</accession>
<keyword evidence="5" id="KW-1185">Reference proteome</keyword>
<organism evidence="4 5">
    <name type="scientific">Nocardia pseudobrasiliensis</name>
    <dbReference type="NCBI Taxonomy" id="45979"/>
    <lineage>
        <taxon>Bacteria</taxon>
        <taxon>Bacillati</taxon>
        <taxon>Actinomycetota</taxon>
        <taxon>Actinomycetes</taxon>
        <taxon>Mycobacteriales</taxon>
        <taxon>Nocardiaceae</taxon>
        <taxon>Nocardia</taxon>
    </lineage>
</organism>
<comment type="similarity">
    <text evidence="2">Belongs to the class-II fumarase/aspartase family.</text>
</comment>
<keyword evidence="4" id="KW-0413">Isomerase</keyword>
<dbReference type="Gene3D" id="1.20.200.10">
    <property type="entry name" value="Fumarase/aspartase (Central domain)"/>
    <property type="match status" value="1"/>
</dbReference>
<dbReference type="Gene3D" id="1.10.40.30">
    <property type="entry name" value="Fumarase/aspartase (C-terminal domain)"/>
    <property type="match status" value="1"/>
</dbReference>
<dbReference type="STRING" id="1210086.GCA_001613105_07971"/>
<dbReference type="InterPro" id="IPR008948">
    <property type="entry name" value="L-Aspartase-like"/>
</dbReference>
<dbReference type="GO" id="GO:0016853">
    <property type="term" value="F:isomerase activity"/>
    <property type="evidence" value="ECO:0007669"/>
    <property type="project" value="UniProtKB-KW"/>
</dbReference>
<dbReference type="AlphaFoldDB" id="A0A370I340"/>